<gene>
    <name evidence="2" type="ORF">Y717_29670</name>
</gene>
<proteinExistence type="predicted"/>
<accession>A0A2T7TC96</accession>
<evidence type="ECO:0000313" key="3">
    <source>
        <dbReference type="Proteomes" id="UP000245992"/>
    </source>
</evidence>
<evidence type="ECO:0000313" key="2">
    <source>
        <dbReference type="EMBL" id="PVE12721.1"/>
    </source>
</evidence>
<feature type="region of interest" description="Disordered" evidence="1">
    <location>
        <begin position="1"/>
        <end position="29"/>
    </location>
</feature>
<feature type="compositionally biased region" description="Gly residues" evidence="1">
    <location>
        <begin position="15"/>
        <end position="28"/>
    </location>
</feature>
<dbReference type="EMBL" id="AZSP01000067">
    <property type="protein sequence ID" value="PVE12721.1"/>
    <property type="molecule type" value="Genomic_DNA"/>
</dbReference>
<sequence length="38" mass="3714">MKSLARDGDSDAGGPPDGEVGGGLGEVGGRLVLMTQTL</sequence>
<comment type="caution">
    <text evidence="2">The sequence shown here is derived from an EMBL/GenBank/DDBJ whole genome shotgun (WGS) entry which is preliminary data.</text>
</comment>
<keyword evidence="3" id="KW-1185">Reference proteome</keyword>
<organism evidence="2 3">
    <name type="scientific">Streptomyces scopuliridis RB72</name>
    <dbReference type="NCBI Taxonomy" id="1440053"/>
    <lineage>
        <taxon>Bacteria</taxon>
        <taxon>Bacillati</taxon>
        <taxon>Actinomycetota</taxon>
        <taxon>Actinomycetes</taxon>
        <taxon>Kitasatosporales</taxon>
        <taxon>Streptomycetaceae</taxon>
        <taxon>Streptomyces</taxon>
    </lineage>
</organism>
<name>A0A2T7TC96_9ACTN</name>
<protein>
    <submittedName>
        <fullName evidence="2">Uncharacterized protein</fullName>
    </submittedName>
</protein>
<evidence type="ECO:0000256" key="1">
    <source>
        <dbReference type="SAM" id="MobiDB-lite"/>
    </source>
</evidence>
<dbReference type="Proteomes" id="UP000245992">
    <property type="component" value="Unassembled WGS sequence"/>
</dbReference>
<dbReference type="AlphaFoldDB" id="A0A2T7TC96"/>
<reference evidence="2 3" key="1">
    <citation type="submission" date="2013-12" db="EMBL/GenBank/DDBJ databases">
        <title>Annotated genome of Streptomyces scopuliridis.</title>
        <authorList>
            <person name="Olson J.B."/>
        </authorList>
    </citation>
    <scope>NUCLEOTIDE SEQUENCE [LARGE SCALE GENOMIC DNA]</scope>
    <source>
        <strain evidence="2 3">RB72</strain>
    </source>
</reference>